<keyword evidence="2" id="KW-1185">Reference proteome</keyword>
<evidence type="ECO:0000313" key="2">
    <source>
        <dbReference type="Proteomes" id="UP000268016"/>
    </source>
</evidence>
<reference evidence="1 2" key="1">
    <citation type="submission" date="2018-10" db="EMBL/GenBank/DDBJ databases">
        <title>Histidinibacterium lentulum gen. nov., sp. nov., a marine bacterium from the culture broth of Picochlorum sp. 122.</title>
        <authorList>
            <person name="Wang G."/>
        </authorList>
    </citation>
    <scope>NUCLEOTIDE SEQUENCE [LARGE SCALE GENOMIC DNA]</scope>
    <source>
        <strain evidence="1 2">B17</strain>
    </source>
</reference>
<organism evidence="1 2">
    <name type="scientific">Histidinibacterium lentulum</name>
    <dbReference type="NCBI Taxonomy" id="2480588"/>
    <lineage>
        <taxon>Bacteria</taxon>
        <taxon>Pseudomonadati</taxon>
        <taxon>Pseudomonadota</taxon>
        <taxon>Alphaproteobacteria</taxon>
        <taxon>Rhodobacterales</taxon>
        <taxon>Paracoccaceae</taxon>
        <taxon>Histidinibacterium</taxon>
    </lineage>
</organism>
<evidence type="ECO:0000313" key="1">
    <source>
        <dbReference type="EMBL" id="ROU02766.1"/>
    </source>
</evidence>
<sequence length="258" mass="27638">MADRLTINGIAFDVLSVPAPIGAAVLRDPVVAQVRTRVVWSWDGAVARFHGPVTEQGAVPLANALVFFAPVVLKGGAVAADPAKAKRQGERFLEATGAVSVPEAVKAISGIVPVARKVVPLSPYEALKPSCTFELVQGTDYLVVQLVERAKELSAWLCLPNRVSYRHKVGEVRDPEALEPVAARLDGYEPSFAVPARSRAAKGLRRIGLEQRGRDLLQAQKVLPEGVGGAVARDNLARAALRLEEERQAIGLAPRRVN</sequence>
<dbReference type="Proteomes" id="UP000268016">
    <property type="component" value="Unassembled WGS sequence"/>
</dbReference>
<name>A0A3N2R5Y2_9RHOB</name>
<dbReference type="RefSeq" id="WP_123642289.1">
    <property type="nucleotide sequence ID" value="NZ_ML119084.1"/>
</dbReference>
<proteinExistence type="predicted"/>
<dbReference type="OrthoDB" id="7831801at2"/>
<accession>A0A3N2R5Y2</accession>
<dbReference type="AlphaFoldDB" id="A0A3N2R5Y2"/>
<protein>
    <submittedName>
        <fullName evidence="1">Uncharacterized protein</fullName>
    </submittedName>
</protein>
<gene>
    <name evidence="1" type="ORF">EAT49_10645</name>
</gene>
<dbReference type="EMBL" id="RDRB01000004">
    <property type="protein sequence ID" value="ROU02766.1"/>
    <property type="molecule type" value="Genomic_DNA"/>
</dbReference>
<comment type="caution">
    <text evidence="1">The sequence shown here is derived from an EMBL/GenBank/DDBJ whole genome shotgun (WGS) entry which is preliminary data.</text>
</comment>